<dbReference type="GO" id="GO:0005975">
    <property type="term" value="P:carbohydrate metabolic process"/>
    <property type="evidence" value="ECO:0007669"/>
    <property type="project" value="InterPro"/>
</dbReference>
<keyword evidence="3" id="KW-0326">Glycosidase</keyword>
<reference evidence="4" key="1">
    <citation type="journal article" date="2018" name="Science">
        <title>A primordial and reversible TCA cycle in a facultatively chemolithoautotrophic thermophile.</title>
        <authorList>
            <person name="Nunoura T."/>
            <person name="Chikaraishi Y."/>
            <person name="Izaki R."/>
            <person name="Suwa T."/>
            <person name="Sato T."/>
            <person name="Harada T."/>
            <person name="Mori K."/>
            <person name="Kato Y."/>
            <person name="Miyazaki M."/>
            <person name="Shimamura S."/>
            <person name="Yanagawa K."/>
            <person name="Shuto A."/>
            <person name="Ohkouchi N."/>
            <person name="Fujita N."/>
            <person name="Takaki Y."/>
            <person name="Atomi H."/>
            <person name="Takai K."/>
        </authorList>
    </citation>
    <scope>NUCLEOTIDE SEQUENCE [LARGE SCALE GENOMIC DNA]</scope>
    <source>
        <strain evidence="4">DSM 17441 / JCM 13301 / NBRC 103674 / ABI70S6</strain>
    </source>
</reference>
<organism evidence="3 4">
    <name type="scientific">Thermosulfidibacter takaii (strain DSM 17441 / JCM 13301 / NBRC 103674 / ABI70S6)</name>
    <dbReference type="NCBI Taxonomy" id="1298851"/>
    <lineage>
        <taxon>Bacteria</taxon>
        <taxon>Pseudomonadati</taxon>
        <taxon>Thermosulfidibacterota</taxon>
        <taxon>Thermosulfidibacteria</taxon>
        <taxon>Thermosulfidibacterales</taxon>
        <taxon>Thermosulfidibacteraceae</taxon>
    </lineage>
</organism>
<dbReference type="KEGG" id="ttk:TST_0615"/>
<evidence type="ECO:0000313" key="3">
    <source>
        <dbReference type="EMBL" id="BAT71421.1"/>
    </source>
</evidence>
<protein>
    <submittedName>
        <fullName evidence="3">Amylo-alpha-1,6-glucosidase</fullName>
        <ecNumber evidence="3">3.2.1.33</ecNumber>
    </submittedName>
</protein>
<name>A0A0S3QSV4_THET7</name>
<dbReference type="AlphaFoldDB" id="A0A0S3QSV4"/>
<dbReference type="Pfam" id="PF14742">
    <property type="entry name" value="GDE_N_bis"/>
    <property type="match status" value="1"/>
</dbReference>
<dbReference type="Pfam" id="PF06202">
    <property type="entry name" value="GDE_C"/>
    <property type="match status" value="1"/>
</dbReference>
<proteinExistence type="predicted"/>
<dbReference type="PATRIC" id="fig|1298851.3.peg.639"/>
<dbReference type="RefSeq" id="WP_068549384.1">
    <property type="nucleotide sequence ID" value="NZ_AP013035.1"/>
</dbReference>
<dbReference type="OrthoDB" id="49490at2"/>
<dbReference type="SUPFAM" id="SSF48208">
    <property type="entry name" value="Six-hairpin glycosidases"/>
    <property type="match status" value="1"/>
</dbReference>
<feature type="domain" description="Putative glycogen debranching enzyme N-terminal" evidence="2">
    <location>
        <begin position="32"/>
        <end position="224"/>
    </location>
</feature>
<dbReference type="STRING" id="1298851.TST_0615"/>
<dbReference type="EMBL" id="AP013035">
    <property type="protein sequence ID" value="BAT71421.1"/>
    <property type="molecule type" value="Genomic_DNA"/>
</dbReference>
<keyword evidence="4" id="KW-1185">Reference proteome</keyword>
<dbReference type="GO" id="GO:0004135">
    <property type="term" value="F:amylo-alpha-1,6-glucosidase activity"/>
    <property type="evidence" value="ECO:0007669"/>
    <property type="project" value="UniProtKB-EC"/>
</dbReference>
<sequence length="718" mass="81278">MSEGNRCEKIQVDGEWYILCSSVPLTTRKLTLKGDRAFVITDAYGDVPVAYPSELGYYWRDTRFLSGFEMYLNGARPVLLSSDIDADSKCIIVEMTNTDFRVGNKIVHRTSLYLSKTITFEGDDLVQVVVLRNLSLFDLPCDLQFIMEADFKDIFEVRGSERDKRGESLEPIIGKGYVEYRYKGLDGLLRSCNVQFSPSDFCFEGNAARFKFVLEPKKEIEIVIRASCKIEDSLIFCTKNTPKPGFESHVDFSSSNQLLSSVVGRSLKDLEMMLSDFDGHAIPMAGIPWYCALFGRDSIITALELLPWYPELARNVLAVLSRYQARDFDDFTDSEPGKILHELREGEMARLREIPFVPYYGTADATLLYITLAAEYVKTTGDLDFLKSIWENINLATKWMEHYGDINGDGFVEYMSRSPVGLRNQGWKDSHDSIHHVDGALAEPPISVVEVQGYKYQALKALSFLSKCMGNVGEAERFDRRAQELASKLEGVFWMPSKGFYALALDKNGKRCEIISSNAGHLLFACAVSRERAAKVAERLLSDEMFTGYGIRTLSRHEVRYNPMSYHNGSVWPHDCAIICRGLVNYGFKREALKIFRGILEAVALFPDYRVPELFCGFPRDSEKPPVPYPVACSPQAWSSASVIFMLTSLLGIEVDAFNKILTFNNPVLPSEIQELEIKDWFTPFFGEFSFKFVNVGERVAVETLKKPHDWKVLVVVG</sequence>
<evidence type="ECO:0000313" key="4">
    <source>
        <dbReference type="Proteomes" id="UP000063234"/>
    </source>
</evidence>
<dbReference type="InterPro" id="IPR012341">
    <property type="entry name" value="6hp_glycosidase-like_sf"/>
</dbReference>
<dbReference type="EC" id="3.2.1.33" evidence="3"/>
<dbReference type="InterPro" id="IPR032790">
    <property type="entry name" value="GDE_C"/>
</dbReference>
<gene>
    <name evidence="3" type="ORF">TST_0615</name>
</gene>
<dbReference type="Proteomes" id="UP000063234">
    <property type="component" value="Chromosome"/>
</dbReference>
<evidence type="ECO:0000259" key="1">
    <source>
        <dbReference type="Pfam" id="PF06202"/>
    </source>
</evidence>
<evidence type="ECO:0000259" key="2">
    <source>
        <dbReference type="Pfam" id="PF14742"/>
    </source>
</evidence>
<feature type="domain" description="Glycogen debranching enzyme C-terminal" evidence="1">
    <location>
        <begin position="357"/>
        <end position="644"/>
    </location>
</feature>
<dbReference type="Gene3D" id="1.50.10.10">
    <property type="match status" value="1"/>
</dbReference>
<accession>A0A0S3QSV4</accession>
<dbReference type="InterPro" id="IPR032856">
    <property type="entry name" value="GDE_N_bis"/>
</dbReference>
<dbReference type="InterPro" id="IPR008928">
    <property type="entry name" value="6-hairpin_glycosidase_sf"/>
</dbReference>
<keyword evidence="3" id="KW-0378">Hydrolase</keyword>